<dbReference type="OrthoDB" id="1684416at2759"/>
<evidence type="ECO:0000313" key="2">
    <source>
        <dbReference type="Proteomes" id="UP001152561"/>
    </source>
</evidence>
<name>A0A9Q1LBQ5_9SOLA</name>
<dbReference type="EMBL" id="JAJAGQ010000021">
    <property type="protein sequence ID" value="KAJ8531303.1"/>
    <property type="molecule type" value="Genomic_DNA"/>
</dbReference>
<reference evidence="2" key="1">
    <citation type="journal article" date="2023" name="Proc. Natl. Acad. Sci. U.S.A.">
        <title>Genomic and structural basis for evolution of tropane alkaloid biosynthesis.</title>
        <authorList>
            <person name="Wanga Y.-J."/>
            <person name="Taina T."/>
            <person name="Yua J.-Y."/>
            <person name="Lia J."/>
            <person name="Xua B."/>
            <person name="Chenc J."/>
            <person name="D'Auriad J.C."/>
            <person name="Huanga J.-P."/>
            <person name="Huanga S.-X."/>
        </authorList>
    </citation>
    <scope>NUCLEOTIDE SEQUENCE [LARGE SCALE GENOMIC DNA]</scope>
    <source>
        <strain evidence="2">cv. KIB-2019</strain>
    </source>
</reference>
<sequence length="127" mass="14847">MQRALRQRPHTQNAVKQGNSVTLLKPKAQRCNKIFPSSEDTRIFENIGERNTIPTNSKSKVDKRLPVHPPVEFFNKKCIRKINQCGKERGTPRNGYQFSMKRNLEYYRRIYDQEVHVLGPSGYILSE</sequence>
<organism evidence="1 2">
    <name type="scientific">Anisodus acutangulus</name>
    <dbReference type="NCBI Taxonomy" id="402998"/>
    <lineage>
        <taxon>Eukaryota</taxon>
        <taxon>Viridiplantae</taxon>
        <taxon>Streptophyta</taxon>
        <taxon>Embryophyta</taxon>
        <taxon>Tracheophyta</taxon>
        <taxon>Spermatophyta</taxon>
        <taxon>Magnoliopsida</taxon>
        <taxon>eudicotyledons</taxon>
        <taxon>Gunneridae</taxon>
        <taxon>Pentapetalae</taxon>
        <taxon>asterids</taxon>
        <taxon>lamiids</taxon>
        <taxon>Solanales</taxon>
        <taxon>Solanaceae</taxon>
        <taxon>Solanoideae</taxon>
        <taxon>Hyoscyameae</taxon>
        <taxon>Anisodus</taxon>
    </lineage>
</organism>
<accession>A0A9Q1LBQ5</accession>
<comment type="caution">
    <text evidence="1">The sequence shown here is derived from an EMBL/GenBank/DDBJ whole genome shotgun (WGS) entry which is preliminary data.</text>
</comment>
<evidence type="ECO:0000313" key="1">
    <source>
        <dbReference type="EMBL" id="KAJ8531303.1"/>
    </source>
</evidence>
<protein>
    <submittedName>
        <fullName evidence="1">Uncharacterized protein</fullName>
    </submittedName>
</protein>
<dbReference type="Proteomes" id="UP001152561">
    <property type="component" value="Unassembled WGS sequence"/>
</dbReference>
<proteinExistence type="predicted"/>
<dbReference type="AlphaFoldDB" id="A0A9Q1LBQ5"/>
<keyword evidence="2" id="KW-1185">Reference proteome</keyword>
<gene>
    <name evidence="1" type="ORF">K7X08_026737</name>
</gene>